<protein>
    <submittedName>
        <fullName evidence="1">Uncharacterized protein</fullName>
    </submittedName>
</protein>
<name>A0ABS3MSE4_9BRAD</name>
<dbReference type="EMBL" id="JAGEPA010000001">
    <property type="protein sequence ID" value="MBO1434418.1"/>
    <property type="molecule type" value="Genomic_DNA"/>
</dbReference>
<proteinExistence type="predicted"/>
<evidence type="ECO:0000313" key="2">
    <source>
        <dbReference type="Proteomes" id="UP000692816"/>
    </source>
</evidence>
<organism evidence="1 2">
    <name type="scientific">Bradyrhizobium quebecense</name>
    <dbReference type="NCBI Taxonomy" id="2748629"/>
    <lineage>
        <taxon>Bacteria</taxon>
        <taxon>Pseudomonadati</taxon>
        <taxon>Pseudomonadota</taxon>
        <taxon>Alphaproteobacteria</taxon>
        <taxon>Hyphomicrobiales</taxon>
        <taxon>Nitrobacteraceae</taxon>
        <taxon>Bradyrhizobium</taxon>
    </lineage>
</organism>
<comment type="caution">
    <text evidence="1">The sequence shown here is derived from an EMBL/GenBank/DDBJ whole genome shotgun (WGS) entry which is preliminary data.</text>
</comment>
<reference evidence="1" key="1">
    <citation type="journal article" date="2021" name="Int. J. Syst. Evol. Microbiol.">
        <title>Bradyrhizobium septentrionale sp. nov. (sv. septentrionale) and Bradyrhizobium quebecense sp. nov. (sv. septentrionale) associated with legumes native to Canada possess rearranged symbiosis genes and numerous insertion sequences.</title>
        <authorList>
            <person name="Bromfield E.S.P."/>
            <person name="Cloutier S."/>
        </authorList>
    </citation>
    <scope>NUCLEOTIDE SEQUENCE</scope>
    <source>
        <strain evidence="1">12S5</strain>
    </source>
</reference>
<accession>A0ABS3MSE4</accession>
<evidence type="ECO:0000313" key="1">
    <source>
        <dbReference type="EMBL" id="MBO1434418.1"/>
    </source>
</evidence>
<dbReference type="RefSeq" id="WP_207837030.1">
    <property type="nucleotide sequence ID" value="NZ_CP088282.1"/>
</dbReference>
<gene>
    <name evidence="1" type="ORF">J4P68_34690</name>
</gene>
<sequence>MSSLSLHGGAEVTRYMPDGMQDAGSAIDRAASRFAIAAQDVGVRGDLKPASSGLTEITTPCVSCRAGTA</sequence>
<keyword evidence="2" id="KW-1185">Reference proteome</keyword>
<dbReference type="Proteomes" id="UP000692816">
    <property type="component" value="Unassembled WGS sequence"/>
</dbReference>